<dbReference type="RefSeq" id="WP_130479236.1">
    <property type="nucleotide sequence ID" value="NZ_SFCC01000020.1"/>
</dbReference>
<gene>
    <name evidence="4" type="ORF">EWH70_31585</name>
</gene>
<proteinExistence type="predicted"/>
<feature type="region of interest" description="Disordered" evidence="1">
    <location>
        <begin position="119"/>
        <end position="154"/>
    </location>
</feature>
<accession>A0A4Q7J0S4</accession>
<dbReference type="InterPro" id="IPR029068">
    <property type="entry name" value="Glyas_Bleomycin-R_OHBP_Dase"/>
</dbReference>
<evidence type="ECO:0000256" key="1">
    <source>
        <dbReference type="SAM" id="MobiDB-lite"/>
    </source>
</evidence>
<organism evidence="4 5">
    <name type="scientific">Amycolatopsis suaedae</name>
    <dbReference type="NCBI Taxonomy" id="2510978"/>
    <lineage>
        <taxon>Bacteria</taxon>
        <taxon>Bacillati</taxon>
        <taxon>Actinomycetota</taxon>
        <taxon>Actinomycetes</taxon>
        <taxon>Pseudonocardiales</taxon>
        <taxon>Pseudonocardiaceae</taxon>
        <taxon>Amycolatopsis</taxon>
    </lineage>
</organism>
<keyword evidence="5" id="KW-1185">Reference proteome</keyword>
<protein>
    <recommendedName>
        <fullName evidence="3">Glyoxalase-like domain-containing protein</fullName>
    </recommendedName>
</protein>
<evidence type="ECO:0000313" key="5">
    <source>
        <dbReference type="Proteomes" id="UP000292003"/>
    </source>
</evidence>
<feature type="transmembrane region" description="Helical" evidence="2">
    <location>
        <begin position="20"/>
        <end position="39"/>
    </location>
</feature>
<evidence type="ECO:0000313" key="4">
    <source>
        <dbReference type="EMBL" id="RZQ59973.1"/>
    </source>
</evidence>
<keyword evidence="2" id="KW-0472">Membrane</keyword>
<keyword evidence="2" id="KW-1133">Transmembrane helix</keyword>
<dbReference type="Gene3D" id="3.10.180.10">
    <property type="entry name" value="2,3-Dihydroxybiphenyl 1,2-Dioxygenase, domain 1"/>
    <property type="match status" value="1"/>
</dbReference>
<feature type="compositionally biased region" description="Low complexity" evidence="1">
    <location>
        <begin position="119"/>
        <end position="138"/>
    </location>
</feature>
<dbReference type="EMBL" id="SFCC01000020">
    <property type="protein sequence ID" value="RZQ59973.1"/>
    <property type="molecule type" value="Genomic_DNA"/>
</dbReference>
<dbReference type="Pfam" id="PF18029">
    <property type="entry name" value="Glyoxalase_6"/>
    <property type="match status" value="1"/>
</dbReference>
<dbReference type="PANTHER" id="PTHR35908">
    <property type="entry name" value="HYPOTHETICAL FUSION PROTEIN"/>
    <property type="match status" value="1"/>
</dbReference>
<keyword evidence="2" id="KW-0812">Transmembrane</keyword>
<comment type="caution">
    <text evidence="4">The sequence shown here is derived from an EMBL/GenBank/DDBJ whole genome shotgun (WGS) entry which is preliminary data.</text>
</comment>
<dbReference type="PANTHER" id="PTHR35908:SF1">
    <property type="entry name" value="CONSERVED PROTEIN"/>
    <property type="match status" value="1"/>
</dbReference>
<dbReference type="AlphaFoldDB" id="A0A4Q7J0S4"/>
<evidence type="ECO:0000256" key="2">
    <source>
        <dbReference type="SAM" id="Phobius"/>
    </source>
</evidence>
<dbReference type="SUPFAM" id="SSF54593">
    <property type="entry name" value="Glyoxalase/Bleomycin resistance protein/Dihydroxybiphenyl dioxygenase"/>
    <property type="match status" value="1"/>
</dbReference>
<feature type="domain" description="Glyoxalase-like" evidence="3">
    <location>
        <begin position="8"/>
        <end position="99"/>
    </location>
</feature>
<sequence length="181" mass="19211">MTGNLAGLVFEAERPRETAAFWAGLLGPAGGGLLLHFVPPRQPKRGKNRVHLDLASVSAEHQADLIKQARDLGAGLPQQPAGVPWTVLTDPCGNEFCVLEPREDYHDTLPLALSSFGRRSGPLSRRLPSSPSAAERPLGSSVQTPTGPTGAARLSRGQLCVDPIGTEYVLFPRDLPGFASS</sequence>
<name>A0A4Q7J0S4_9PSEU</name>
<dbReference type="Proteomes" id="UP000292003">
    <property type="component" value="Unassembled WGS sequence"/>
</dbReference>
<dbReference type="InterPro" id="IPR041581">
    <property type="entry name" value="Glyoxalase_6"/>
</dbReference>
<reference evidence="4 5" key="1">
    <citation type="submission" date="2019-02" db="EMBL/GenBank/DDBJ databases">
        <title>Draft genome sequence of Amycolatopsis sp. 8-3EHSu isolated from roots of Suaeda maritima.</title>
        <authorList>
            <person name="Duangmal K."/>
            <person name="Chantavorakit T."/>
        </authorList>
    </citation>
    <scope>NUCLEOTIDE SEQUENCE [LARGE SCALE GENOMIC DNA]</scope>
    <source>
        <strain evidence="4 5">8-3EHSu</strain>
    </source>
</reference>
<evidence type="ECO:0000259" key="3">
    <source>
        <dbReference type="Pfam" id="PF18029"/>
    </source>
</evidence>
<dbReference type="OrthoDB" id="3212826at2"/>